<name>A0A8J5UZ59_ZIZPA</name>
<dbReference type="EMBL" id="JAAALK010000289">
    <property type="protein sequence ID" value="KAG8050912.1"/>
    <property type="molecule type" value="Genomic_DNA"/>
</dbReference>
<reference evidence="2" key="1">
    <citation type="journal article" date="2021" name="bioRxiv">
        <title>Whole Genome Assembly and Annotation of Northern Wild Rice, Zizania palustris L., Supports a Whole Genome Duplication in the Zizania Genus.</title>
        <authorList>
            <person name="Haas M."/>
            <person name="Kono T."/>
            <person name="Macchietto M."/>
            <person name="Millas R."/>
            <person name="McGilp L."/>
            <person name="Shao M."/>
            <person name="Duquette J."/>
            <person name="Hirsch C.N."/>
            <person name="Kimball J."/>
        </authorList>
    </citation>
    <scope>NUCLEOTIDE SEQUENCE</scope>
    <source>
        <tissue evidence="2">Fresh leaf tissue</tissue>
    </source>
</reference>
<sequence>MVLFLPLKVGSCGHSRQRHWIGKASCVAMCSLKGMRWRDFHSCFGESGVQIANMSSSSSSAGKGATHNLVISRREEQP</sequence>
<evidence type="ECO:0000313" key="3">
    <source>
        <dbReference type="Proteomes" id="UP000729402"/>
    </source>
</evidence>
<organism evidence="2 3">
    <name type="scientific">Zizania palustris</name>
    <name type="common">Northern wild rice</name>
    <dbReference type="NCBI Taxonomy" id="103762"/>
    <lineage>
        <taxon>Eukaryota</taxon>
        <taxon>Viridiplantae</taxon>
        <taxon>Streptophyta</taxon>
        <taxon>Embryophyta</taxon>
        <taxon>Tracheophyta</taxon>
        <taxon>Spermatophyta</taxon>
        <taxon>Magnoliopsida</taxon>
        <taxon>Liliopsida</taxon>
        <taxon>Poales</taxon>
        <taxon>Poaceae</taxon>
        <taxon>BOP clade</taxon>
        <taxon>Oryzoideae</taxon>
        <taxon>Oryzeae</taxon>
        <taxon>Zizaniinae</taxon>
        <taxon>Zizania</taxon>
    </lineage>
</organism>
<accession>A0A8J5UZ59</accession>
<dbReference type="Proteomes" id="UP000729402">
    <property type="component" value="Unassembled WGS sequence"/>
</dbReference>
<protein>
    <submittedName>
        <fullName evidence="2">Uncharacterized protein</fullName>
    </submittedName>
</protein>
<evidence type="ECO:0000313" key="2">
    <source>
        <dbReference type="EMBL" id="KAG8050912.1"/>
    </source>
</evidence>
<comment type="caution">
    <text evidence="2">The sequence shown here is derived from an EMBL/GenBank/DDBJ whole genome shotgun (WGS) entry which is preliminary data.</text>
</comment>
<feature type="region of interest" description="Disordered" evidence="1">
    <location>
        <begin position="55"/>
        <end position="78"/>
    </location>
</feature>
<reference evidence="2" key="2">
    <citation type="submission" date="2021-02" db="EMBL/GenBank/DDBJ databases">
        <authorList>
            <person name="Kimball J.A."/>
            <person name="Haas M.W."/>
            <person name="Macchietto M."/>
            <person name="Kono T."/>
            <person name="Duquette J."/>
            <person name="Shao M."/>
        </authorList>
    </citation>
    <scope>NUCLEOTIDE SEQUENCE</scope>
    <source>
        <tissue evidence="2">Fresh leaf tissue</tissue>
    </source>
</reference>
<proteinExistence type="predicted"/>
<keyword evidence="3" id="KW-1185">Reference proteome</keyword>
<dbReference type="AlphaFoldDB" id="A0A8J5UZ59"/>
<evidence type="ECO:0000256" key="1">
    <source>
        <dbReference type="SAM" id="MobiDB-lite"/>
    </source>
</evidence>
<gene>
    <name evidence="2" type="ORF">GUJ93_ZPchr0009g611</name>
</gene>